<reference evidence="1" key="1">
    <citation type="submission" date="2018-06" db="EMBL/GenBank/DDBJ databases">
        <authorList>
            <person name="Zhirakovskaya E."/>
        </authorList>
    </citation>
    <scope>NUCLEOTIDE SEQUENCE</scope>
</reference>
<organism evidence="1">
    <name type="scientific">hydrothermal vent metagenome</name>
    <dbReference type="NCBI Taxonomy" id="652676"/>
    <lineage>
        <taxon>unclassified sequences</taxon>
        <taxon>metagenomes</taxon>
        <taxon>ecological metagenomes</taxon>
    </lineage>
</organism>
<accession>A0A3B0VC88</accession>
<name>A0A3B0VC88_9ZZZZ</name>
<dbReference type="AlphaFoldDB" id="A0A3B0VC88"/>
<proteinExistence type="predicted"/>
<sequence>MKPFKIKPAVENNQSKYVRLSVFAEPSARKSYQRLFEVAKLNFQSINTPNHIAKLLWEA</sequence>
<evidence type="ECO:0000313" key="1">
    <source>
        <dbReference type="EMBL" id="VAW29586.1"/>
    </source>
</evidence>
<dbReference type="EMBL" id="UOES01000597">
    <property type="protein sequence ID" value="VAW29586.1"/>
    <property type="molecule type" value="Genomic_DNA"/>
</dbReference>
<protein>
    <submittedName>
        <fullName evidence="1">Uncharacterized protein</fullName>
    </submittedName>
</protein>
<gene>
    <name evidence="1" type="ORF">MNBD_BACTEROID06-81</name>
</gene>